<dbReference type="InterPro" id="IPR003689">
    <property type="entry name" value="ZIP"/>
</dbReference>
<evidence type="ECO:0000256" key="3">
    <source>
        <dbReference type="ARBA" id="ARBA00022989"/>
    </source>
</evidence>
<keyword evidence="3 5" id="KW-1133">Transmembrane helix</keyword>
<evidence type="ECO:0000313" key="6">
    <source>
        <dbReference type="EMBL" id="AGK95444.1"/>
    </source>
</evidence>
<dbReference type="PATRIC" id="fig|86416.3.peg.361"/>
<feature type="transmembrane region" description="Helical" evidence="5">
    <location>
        <begin position="196"/>
        <end position="217"/>
    </location>
</feature>
<dbReference type="Proteomes" id="UP000013523">
    <property type="component" value="Chromosome"/>
</dbReference>
<reference evidence="6 7" key="1">
    <citation type="submission" date="2012-01" db="EMBL/GenBank/DDBJ databases">
        <title>Complete sequence of chromosome of Clostridium pasteurianum BC1.</title>
        <authorList>
            <consortium name="US DOE Joint Genome Institute"/>
            <person name="Lucas S."/>
            <person name="Han J."/>
            <person name="Lapidus A."/>
            <person name="Cheng J.-F."/>
            <person name="Goodwin L."/>
            <person name="Pitluck S."/>
            <person name="Peters L."/>
            <person name="Mikhailova N."/>
            <person name="Teshima H."/>
            <person name="Detter J.C."/>
            <person name="Han C."/>
            <person name="Tapia R."/>
            <person name="Land M."/>
            <person name="Hauser L."/>
            <person name="Kyrpides N."/>
            <person name="Ivanova N."/>
            <person name="Pagani I."/>
            <person name="Dunn J."/>
            <person name="Taghavi S."/>
            <person name="Francis A."/>
            <person name="van der Lelie D."/>
            <person name="Woyke T."/>
        </authorList>
    </citation>
    <scope>NUCLEOTIDE SEQUENCE [LARGE SCALE GENOMIC DNA]</scope>
    <source>
        <strain evidence="6 7">BC1</strain>
    </source>
</reference>
<dbReference type="KEGG" id="cpas:Clopa_0384"/>
<keyword evidence="4 5" id="KW-0472">Membrane</keyword>
<sequence length="247" mass="25867">MWGDFLNINTVIILMFVSIVSLLGTLIGSSVGLLIKNPSKRLLGALIGFAAGIMLAVVVFDLIPECIKKWSFTSTIFTALIGIAVIAFADRLTSKNNFHSNKHLQIALLTAIGLMLHNFPEGIIMGCGFIVGGSLGIKMCILIAVHDIPEGIAVAAPMVASKIDPLKIFIYTAITALPTAFGATIGIFIGGISQSVLGTSLGLASGIMLYVVCGKMIPEANTIWPGTTSTLGILMGFLLGLAMCTVL</sequence>
<keyword evidence="7" id="KW-1185">Reference proteome</keyword>
<feature type="transmembrane region" description="Helical" evidence="5">
    <location>
        <begin position="168"/>
        <end position="189"/>
    </location>
</feature>
<gene>
    <name evidence="6" type="ORF">Clopa_0384</name>
</gene>
<evidence type="ECO:0000256" key="4">
    <source>
        <dbReference type="ARBA" id="ARBA00023136"/>
    </source>
</evidence>
<proteinExistence type="predicted"/>
<evidence type="ECO:0000256" key="2">
    <source>
        <dbReference type="ARBA" id="ARBA00022692"/>
    </source>
</evidence>
<evidence type="ECO:0000256" key="1">
    <source>
        <dbReference type="ARBA" id="ARBA00004141"/>
    </source>
</evidence>
<dbReference type="HOGENOM" id="CLU_015114_1_3_9"/>
<dbReference type="GO" id="GO:0016020">
    <property type="term" value="C:membrane"/>
    <property type="evidence" value="ECO:0007669"/>
    <property type="project" value="UniProtKB-SubCell"/>
</dbReference>
<dbReference type="PANTHER" id="PTHR16950:SF16">
    <property type="entry name" value="ZINC TRANSPORTER ZIP13"/>
    <property type="match status" value="1"/>
</dbReference>
<dbReference type="eggNOG" id="COG0428">
    <property type="taxonomic scope" value="Bacteria"/>
</dbReference>
<organism evidence="6 7">
    <name type="scientific">Clostridium pasteurianum BC1</name>
    <dbReference type="NCBI Taxonomy" id="86416"/>
    <lineage>
        <taxon>Bacteria</taxon>
        <taxon>Bacillati</taxon>
        <taxon>Bacillota</taxon>
        <taxon>Clostridia</taxon>
        <taxon>Eubacteriales</taxon>
        <taxon>Clostridiaceae</taxon>
        <taxon>Clostridium</taxon>
    </lineage>
</organism>
<dbReference type="EMBL" id="CP003261">
    <property type="protein sequence ID" value="AGK95444.1"/>
    <property type="molecule type" value="Genomic_DNA"/>
</dbReference>
<dbReference type="STRING" id="86416.Clopa_0384"/>
<dbReference type="PANTHER" id="PTHR16950">
    <property type="entry name" value="ZINC TRANSPORTER SLC39A7 HISTIDINE-RICH MEMBRANE PROTEIN KE4"/>
    <property type="match status" value="1"/>
</dbReference>
<dbReference type="GO" id="GO:0046873">
    <property type="term" value="F:metal ion transmembrane transporter activity"/>
    <property type="evidence" value="ECO:0007669"/>
    <property type="project" value="InterPro"/>
</dbReference>
<feature type="transmembrane region" description="Helical" evidence="5">
    <location>
        <begin position="223"/>
        <end position="246"/>
    </location>
</feature>
<evidence type="ECO:0000256" key="5">
    <source>
        <dbReference type="SAM" id="Phobius"/>
    </source>
</evidence>
<feature type="transmembrane region" description="Helical" evidence="5">
    <location>
        <begin position="70"/>
        <end position="89"/>
    </location>
</feature>
<comment type="subcellular location">
    <subcellularLocation>
        <location evidence="1">Membrane</location>
        <topology evidence="1">Multi-pass membrane protein</topology>
    </subcellularLocation>
</comment>
<feature type="transmembrane region" description="Helical" evidence="5">
    <location>
        <begin position="42"/>
        <end position="64"/>
    </location>
</feature>
<protein>
    <submittedName>
        <fullName evidence="6">Putative divalent heavy-metal cations transporter</fullName>
    </submittedName>
</protein>
<dbReference type="Pfam" id="PF02535">
    <property type="entry name" value="Zip"/>
    <property type="match status" value="1"/>
</dbReference>
<dbReference type="AlphaFoldDB" id="R4K4G6"/>
<feature type="transmembrane region" description="Helical" evidence="5">
    <location>
        <begin position="123"/>
        <end position="148"/>
    </location>
</feature>
<accession>R4K4G6</accession>
<keyword evidence="2 5" id="KW-0812">Transmembrane</keyword>
<name>R4K4G6_CLOPA</name>
<evidence type="ECO:0000313" key="7">
    <source>
        <dbReference type="Proteomes" id="UP000013523"/>
    </source>
</evidence>
<feature type="transmembrane region" description="Helical" evidence="5">
    <location>
        <begin position="12"/>
        <end position="35"/>
    </location>
</feature>